<proteinExistence type="predicted"/>
<evidence type="ECO:0000256" key="1">
    <source>
        <dbReference type="SAM" id="SignalP"/>
    </source>
</evidence>
<dbReference type="EMBL" id="GCJM01000056">
    <property type="protein sequence ID" value="JAG92822.1"/>
    <property type="molecule type" value="Transcribed_RNA"/>
</dbReference>
<dbReference type="EMBL" id="GCVM01000041">
    <property type="protein sequence ID" value="JAI17948.1"/>
    <property type="molecule type" value="Transcribed_RNA"/>
</dbReference>
<dbReference type="AlphaFoldDB" id="A0A0C9SEN6"/>
<evidence type="ECO:0000313" key="3">
    <source>
        <dbReference type="EMBL" id="JAI17948.1"/>
    </source>
</evidence>
<feature type="signal peptide" evidence="1">
    <location>
        <begin position="1"/>
        <end position="21"/>
    </location>
</feature>
<name>A0A0C9SEN6_CONTD</name>
<feature type="chain" id="PRO_5014019774" evidence="1">
    <location>
        <begin position="22"/>
        <end position="69"/>
    </location>
</feature>
<accession>A0A0C9SEN6</accession>
<reference evidence="3" key="2">
    <citation type="submission" date="2015-04" db="EMBL/GenBank/DDBJ databases">
        <authorList>
            <person name="Syromyatnikov M.Y."/>
            <person name="Popov V.N."/>
        </authorList>
    </citation>
    <scope>NUCLEOTIDE SEQUENCE</scope>
    <source>
        <tissue evidence="3">Venom duct</tissue>
    </source>
</reference>
<protein>
    <submittedName>
        <fullName evidence="2">Ctr_154_T conopeptide</fullName>
    </submittedName>
    <submittedName>
        <fullName evidence="3">Ctr_I2_3 conopeptide</fullName>
    </submittedName>
</protein>
<reference evidence="2" key="1">
    <citation type="journal article" date="2015" name="Mar. Biotechnol.">
        <title>High conopeptide diversity in Conus tribblei revealed through analysis of venom duct transcriptome using two high-throughput sequencing platforms.</title>
        <authorList>
            <person name="Barghi N."/>
            <person name="Concepcion G.P."/>
            <person name="Olivera B.M."/>
            <person name="Lluisma A.O."/>
        </authorList>
    </citation>
    <scope>NUCLEOTIDE SEQUENCE</scope>
    <source>
        <tissue evidence="2">Venom duct</tissue>
    </source>
</reference>
<keyword evidence="1" id="KW-0732">Signal</keyword>
<organism evidence="2">
    <name type="scientific">Conus tribblei</name>
    <name type="common">Tribble's cone</name>
    <name type="synonym">Splinoconus tribblei</name>
    <dbReference type="NCBI Taxonomy" id="101761"/>
    <lineage>
        <taxon>Eukaryota</taxon>
        <taxon>Metazoa</taxon>
        <taxon>Spiralia</taxon>
        <taxon>Lophotrochozoa</taxon>
        <taxon>Mollusca</taxon>
        <taxon>Gastropoda</taxon>
        <taxon>Caenogastropoda</taxon>
        <taxon>Neogastropoda</taxon>
        <taxon>Conoidea</taxon>
        <taxon>Conidae</taxon>
        <taxon>Conus</taxon>
        <taxon>Splinoconus</taxon>
    </lineage>
</organism>
<evidence type="ECO:0000313" key="2">
    <source>
        <dbReference type="EMBL" id="JAG92822.1"/>
    </source>
</evidence>
<sequence>MMCRLTLLCCLLLVIAPLKLAGDDDIPRDKRESCSATACKCSAQNICCLDTSGSTCENPSNCHAPFIEC</sequence>